<dbReference type="EMBL" id="CP159279">
    <property type="protein sequence ID" value="XCH11746.1"/>
    <property type="molecule type" value="Genomic_DNA"/>
</dbReference>
<evidence type="ECO:0008006" key="2">
    <source>
        <dbReference type="Google" id="ProtNLM"/>
    </source>
</evidence>
<organism evidence="1">
    <name type="scientific">Arthrobacter sp. K5</name>
    <dbReference type="NCBI Taxonomy" id="2839623"/>
    <lineage>
        <taxon>Bacteria</taxon>
        <taxon>Bacillati</taxon>
        <taxon>Actinomycetota</taxon>
        <taxon>Actinomycetes</taxon>
        <taxon>Micrococcales</taxon>
        <taxon>Micrococcaceae</taxon>
        <taxon>Arthrobacter</taxon>
    </lineage>
</organism>
<gene>
    <name evidence="1" type="ORF">ABRP34_01655</name>
</gene>
<accession>A0AAU8ESX6</accession>
<sequence length="50" mass="5222">MPASVDARAAASALVTAFSGFQLTVRAGMGRSRLEWSLAYLLAPLESLAP</sequence>
<dbReference type="Gene3D" id="1.10.357.10">
    <property type="entry name" value="Tetracycline Repressor, domain 2"/>
    <property type="match status" value="1"/>
</dbReference>
<name>A0AAU8ESX6_9MICC</name>
<dbReference type="AlphaFoldDB" id="A0AAU8ESX6"/>
<evidence type="ECO:0000313" key="1">
    <source>
        <dbReference type="EMBL" id="XCH11746.1"/>
    </source>
</evidence>
<dbReference type="RefSeq" id="WP_353712005.1">
    <property type="nucleotide sequence ID" value="NZ_CP159279.1"/>
</dbReference>
<reference evidence="1" key="1">
    <citation type="submission" date="2024-06" db="EMBL/GenBank/DDBJ databases">
        <title>Biodegradation of dimethachlon by Arthrobacter sp. K5: mechanistic insights and ecological implications.</title>
        <authorList>
            <person name="Hu S."/>
            <person name="Lu P."/>
        </authorList>
    </citation>
    <scope>NUCLEOTIDE SEQUENCE</scope>
    <source>
        <strain evidence="1">K5</strain>
    </source>
</reference>
<protein>
    <recommendedName>
        <fullName evidence="2">TetR family transcriptional regulator</fullName>
    </recommendedName>
</protein>
<proteinExistence type="predicted"/>